<evidence type="ECO:0008006" key="5">
    <source>
        <dbReference type="Google" id="ProtNLM"/>
    </source>
</evidence>
<comment type="caution">
    <text evidence="3">The sequence shown here is derived from an EMBL/GenBank/DDBJ whole genome shotgun (WGS) entry which is preliminary data.</text>
</comment>
<feature type="transmembrane region" description="Helical" evidence="2">
    <location>
        <begin position="65"/>
        <end position="84"/>
    </location>
</feature>
<feature type="compositionally biased region" description="Low complexity" evidence="1">
    <location>
        <begin position="692"/>
        <end position="713"/>
    </location>
</feature>
<protein>
    <recommendedName>
        <fullName evidence="5">O-acyltransferase WSD1 C-terminal domain-containing protein</fullName>
    </recommendedName>
</protein>
<proteinExistence type="predicted"/>
<evidence type="ECO:0000313" key="3">
    <source>
        <dbReference type="EMBL" id="CAG2054455.1"/>
    </source>
</evidence>
<keyword evidence="2" id="KW-0472">Membrane</keyword>
<evidence type="ECO:0000256" key="2">
    <source>
        <dbReference type="SAM" id="Phobius"/>
    </source>
</evidence>
<gene>
    <name evidence="3" type="ORF">TPAB3V08_LOCUS1483</name>
</gene>
<keyword evidence="4" id="KW-1185">Reference proteome</keyword>
<organism evidence="3 4">
    <name type="scientific">Timema podura</name>
    <name type="common">Walking stick</name>
    <dbReference type="NCBI Taxonomy" id="61482"/>
    <lineage>
        <taxon>Eukaryota</taxon>
        <taxon>Metazoa</taxon>
        <taxon>Ecdysozoa</taxon>
        <taxon>Arthropoda</taxon>
        <taxon>Hexapoda</taxon>
        <taxon>Insecta</taxon>
        <taxon>Pterygota</taxon>
        <taxon>Neoptera</taxon>
        <taxon>Polyneoptera</taxon>
        <taxon>Phasmatodea</taxon>
        <taxon>Timematodea</taxon>
        <taxon>Timematoidea</taxon>
        <taxon>Timematidae</taxon>
        <taxon>Timema</taxon>
    </lineage>
</organism>
<feature type="region of interest" description="Disordered" evidence="1">
    <location>
        <begin position="692"/>
        <end position="732"/>
    </location>
</feature>
<accession>A0ABN7NF19</accession>
<evidence type="ECO:0000313" key="4">
    <source>
        <dbReference type="Proteomes" id="UP001153148"/>
    </source>
</evidence>
<reference evidence="3" key="1">
    <citation type="submission" date="2021-03" db="EMBL/GenBank/DDBJ databases">
        <authorList>
            <person name="Tran Van P."/>
        </authorList>
    </citation>
    <scope>NUCLEOTIDE SEQUENCE</scope>
</reference>
<keyword evidence="2" id="KW-1133">Transmembrane helix</keyword>
<dbReference type="EMBL" id="CAJPIN010001347">
    <property type="protein sequence ID" value="CAG2054455.1"/>
    <property type="molecule type" value="Genomic_DNA"/>
</dbReference>
<feature type="transmembrane region" description="Helical" evidence="2">
    <location>
        <begin position="105"/>
        <end position="136"/>
    </location>
</feature>
<sequence>MDINTPKAMDQIVTLRASKPQGQALLSFRLSVANVRGVVHRCKDGVFMPHLNISSLNIRDLSQPMTSAANLGLATGFLLVVLLNSRFETIKREWRGEYQQWAEIVLARTVFVIACLLLFLAATPLVVLIFIVLMFYRQTVQVILWLVHGKRFAGLMEGADTVWALEDDTSKSVINILAMLQVSSADESLGEGLLTSLRQLVLSRVLTSPQRCPKLLYYRRKSALGYFYWERQNELHLENHIRWMETGMSISDGISEEILGGVISELANAPLPDQHASSWEILVGRNFISEPNTNVKTSLEEGMSGKYNKQKYPVLFRVHHSLGDGVALLQLLMKTLVDVCNENKNISATPLRKTVLTTVRAMESLSIPIQNKDDLVVDKLQNKVKRPDSPFEKYQNVKPVKHSFKAVTKDISSTMLNRDTINPTFPACKQHSKQLNYNSTGTKMSSIPHYLANPSNKMKVEESEISKEIKNKSIPSASLQFKYDVVYSKTNTKLPCYSASDSYITIIDDTKGAPVQTNNQNMKVYYKNPLSKSAIHSDCTNLEHTNKIQPNMQSLRHRKNSTKGEEKSKSASVTSKVLYHNGNIEPAVSTNMERSKDNTSKCSFSNQMQHLNKTNTGPPLDMEVLKLALIPKSEERNSLPIITCTSATPNSKISVTPMYTQRSSPIHIKQVPVVKSTNSPYFDSRTPRCLSPMSGFSSSSSSSSTSDSSNHRSLNSHHRSKSPMFDNRPPRCSSAMSGFVNPDFPSAIPDNSHHRSQSPMFDNRTPRCSSAMSGYITSDCSSAIPDSSNHRSQSPMFDKETSTVFISYVRFYYARFFSSHIKQEQSPKLFLSVTK</sequence>
<dbReference type="Proteomes" id="UP001153148">
    <property type="component" value="Unassembled WGS sequence"/>
</dbReference>
<keyword evidence="2" id="KW-0812">Transmembrane</keyword>
<name>A0ABN7NF19_TIMPD</name>
<evidence type="ECO:0000256" key="1">
    <source>
        <dbReference type="SAM" id="MobiDB-lite"/>
    </source>
</evidence>